<evidence type="ECO:0000256" key="2">
    <source>
        <dbReference type="ARBA" id="ARBA00023136"/>
    </source>
</evidence>
<name>A0ABU6TIJ2_9FABA</name>
<keyword evidence="5" id="KW-1185">Reference proteome</keyword>
<evidence type="ECO:0000313" key="4">
    <source>
        <dbReference type="EMBL" id="MED6148174.1"/>
    </source>
</evidence>
<dbReference type="PANTHER" id="PTHR31234:SF72">
    <property type="entry name" value="NDR1_HIN1-LIKE PROTEIN 6"/>
    <property type="match status" value="1"/>
</dbReference>
<dbReference type="InterPro" id="IPR044839">
    <property type="entry name" value="NDR1-like"/>
</dbReference>
<evidence type="ECO:0000256" key="3">
    <source>
        <dbReference type="SAM" id="Phobius"/>
    </source>
</evidence>
<comment type="caution">
    <text evidence="4">The sequence shown here is derived from an EMBL/GenBank/DDBJ whole genome shotgun (WGS) entry which is preliminary data.</text>
</comment>
<evidence type="ECO:0008006" key="6">
    <source>
        <dbReference type="Google" id="ProtNLM"/>
    </source>
</evidence>
<proteinExistence type="predicted"/>
<dbReference type="Proteomes" id="UP001341840">
    <property type="component" value="Unassembled WGS sequence"/>
</dbReference>
<dbReference type="EMBL" id="JASCZI010090971">
    <property type="protein sequence ID" value="MED6148174.1"/>
    <property type="molecule type" value="Genomic_DNA"/>
</dbReference>
<comment type="subcellular location">
    <subcellularLocation>
        <location evidence="1">Membrane</location>
    </subcellularLocation>
</comment>
<keyword evidence="3" id="KW-1133">Transmembrane helix</keyword>
<accession>A0ABU6TIJ2</accession>
<keyword evidence="2 3" id="KW-0472">Membrane</keyword>
<evidence type="ECO:0000256" key="1">
    <source>
        <dbReference type="ARBA" id="ARBA00004370"/>
    </source>
</evidence>
<reference evidence="4 5" key="1">
    <citation type="journal article" date="2023" name="Plants (Basel)">
        <title>Bridging the Gap: Combining Genomics and Transcriptomics Approaches to Understand Stylosanthes scabra, an Orphan Legume from the Brazilian Caatinga.</title>
        <authorList>
            <person name="Ferreira-Neto J.R.C."/>
            <person name="da Silva M.D."/>
            <person name="Binneck E."/>
            <person name="de Melo N.F."/>
            <person name="da Silva R.H."/>
            <person name="de Melo A.L.T.M."/>
            <person name="Pandolfi V."/>
            <person name="Bustamante F.O."/>
            <person name="Brasileiro-Vidal A.C."/>
            <person name="Benko-Iseppon A.M."/>
        </authorList>
    </citation>
    <scope>NUCLEOTIDE SEQUENCE [LARGE SCALE GENOMIC DNA]</scope>
    <source>
        <tissue evidence="4">Leaves</tissue>
    </source>
</reference>
<protein>
    <recommendedName>
        <fullName evidence="6">Late embryogenesis abundant protein LEA-2 subgroup domain-containing protein</fullName>
    </recommendedName>
</protein>
<gene>
    <name evidence="4" type="ORF">PIB30_050638</name>
</gene>
<sequence length="226" mass="25783">MKSSKRLYESLEDNNKDKRRATPAPPPHDDGCCCWCMSCIGCCLCLMLLLVVILMAVVAIMYFIYNPQIPMYGIESLQVKAFEMRKNDTMIYTEIRVLVRCENPNKNIAFKYEDNSISIIYSDAQLCAGKFEPFLQKGKNTAMINMTLKGERELDSKEKEQLLAQQKEGKIPLALISKIPIRPVIGEHIQLWDVKVRANCSMLVDNIEKDKTPIISDKQCTFAADF</sequence>
<feature type="transmembrane region" description="Helical" evidence="3">
    <location>
        <begin position="44"/>
        <end position="65"/>
    </location>
</feature>
<keyword evidence="3" id="KW-0812">Transmembrane</keyword>
<organism evidence="4 5">
    <name type="scientific">Stylosanthes scabra</name>
    <dbReference type="NCBI Taxonomy" id="79078"/>
    <lineage>
        <taxon>Eukaryota</taxon>
        <taxon>Viridiplantae</taxon>
        <taxon>Streptophyta</taxon>
        <taxon>Embryophyta</taxon>
        <taxon>Tracheophyta</taxon>
        <taxon>Spermatophyta</taxon>
        <taxon>Magnoliopsida</taxon>
        <taxon>eudicotyledons</taxon>
        <taxon>Gunneridae</taxon>
        <taxon>Pentapetalae</taxon>
        <taxon>rosids</taxon>
        <taxon>fabids</taxon>
        <taxon>Fabales</taxon>
        <taxon>Fabaceae</taxon>
        <taxon>Papilionoideae</taxon>
        <taxon>50 kb inversion clade</taxon>
        <taxon>dalbergioids sensu lato</taxon>
        <taxon>Dalbergieae</taxon>
        <taxon>Pterocarpus clade</taxon>
        <taxon>Stylosanthes</taxon>
    </lineage>
</organism>
<dbReference type="PANTHER" id="PTHR31234">
    <property type="entry name" value="LATE EMBRYOGENESIS ABUNDANT (LEA) HYDROXYPROLINE-RICH GLYCOPROTEIN FAMILY"/>
    <property type="match status" value="1"/>
</dbReference>
<evidence type="ECO:0000313" key="5">
    <source>
        <dbReference type="Proteomes" id="UP001341840"/>
    </source>
</evidence>